<keyword evidence="7" id="KW-1185">Reference proteome</keyword>
<name>A0A8D0H2P5_SPHPU</name>
<evidence type="ECO:0000256" key="3">
    <source>
        <dbReference type="ARBA" id="ARBA00023136"/>
    </source>
</evidence>
<dbReference type="GO" id="GO:0007005">
    <property type="term" value="P:mitochondrion organization"/>
    <property type="evidence" value="ECO:0007669"/>
    <property type="project" value="TreeGrafter"/>
</dbReference>
<keyword evidence="5" id="KW-0496">Mitochondrion</keyword>
<evidence type="ECO:0000256" key="5">
    <source>
        <dbReference type="RuleBase" id="RU366048"/>
    </source>
</evidence>
<protein>
    <recommendedName>
        <fullName evidence="5">Prohibitin</fullName>
    </recommendedName>
</protein>
<dbReference type="GeneTree" id="ENSGT00950000183070"/>
<keyword evidence="3" id="KW-0472">Membrane</keyword>
<evidence type="ECO:0000313" key="7">
    <source>
        <dbReference type="Proteomes" id="UP000694392"/>
    </source>
</evidence>
<evidence type="ECO:0000256" key="4">
    <source>
        <dbReference type="ARBA" id="ARBA00037479"/>
    </source>
</evidence>
<organism evidence="6 7">
    <name type="scientific">Sphenodon punctatus</name>
    <name type="common">Tuatara</name>
    <name type="synonym">Hatteria punctata</name>
    <dbReference type="NCBI Taxonomy" id="8508"/>
    <lineage>
        <taxon>Eukaryota</taxon>
        <taxon>Metazoa</taxon>
        <taxon>Chordata</taxon>
        <taxon>Craniata</taxon>
        <taxon>Vertebrata</taxon>
        <taxon>Euteleostomi</taxon>
        <taxon>Lepidosauria</taxon>
        <taxon>Sphenodontia</taxon>
        <taxon>Sphenodontidae</taxon>
        <taxon>Sphenodon</taxon>
    </lineage>
</organism>
<keyword evidence="5" id="KW-0999">Mitochondrion inner membrane</keyword>
<reference evidence="6" key="1">
    <citation type="submission" date="2025-08" db="UniProtKB">
        <authorList>
            <consortium name="Ensembl"/>
        </authorList>
    </citation>
    <scope>IDENTIFICATION</scope>
</reference>
<proteinExistence type="inferred from homology"/>
<dbReference type="OMA" id="IFFNHIG"/>
<evidence type="ECO:0000313" key="6">
    <source>
        <dbReference type="Ensembl" id="ENSSPUP00000015211.1"/>
    </source>
</evidence>
<dbReference type="AlphaFoldDB" id="A0A8D0H2P5"/>
<dbReference type="Proteomes" id="UP000694392">
    <property type="component" value="Unplaced"/>
</dbReference>
<evidence type="ECO:0000256" key="2">
    <source>
        <dbReference type="ARBA" id="ARBA00009658"/>
    </source>
</evidence>
<dbReference type="InterPro" id="IPR000163">
    <property type="entry name" value="Prohibitin"/>
</dbReference>
<comment type="similarity">
    <text evidence="2 5">Belongs to the prohibitin family.</text>
</comment>
<comment type="function">
    <text evidence="4">Protein with pleiotropic attributes mediated in a cell-compartment- and tissue-specific manner, which include the plasma membrane-associated cell signaling functions, mitochondrial chaperone, and transcriptional co-regulator of transcription factors and sex steroid hormones in the nucleus.</text>
</comment>
<dbReference type="PANTHER" id="PTHR23222">
    <property type="entry name" value="PROHIBITIN"/>
    <property type="match status" value="1"/>
</dbReference>
<sequence>MAQGLKDFAGHLPVDPCRMGTALKLLPGAGAIAYGFCESVFTVEGGQRAIFFNHIGGVQQDAIMAEGLHFRIPWFQ</sequence>
<comment type="subcellular location">
    <subcellularLocation>
        <location evidence="1">Membrane</location>
    </subcellularLocation>
    <subcellularLocation>
        <location evidence="5">Mitochondrion inner membrane</location>
    </subcellularLocation>
</comment>
<dbReference type="Ensembl" id="ENSSPUT00000016229.1">
    <property type="protein sequence ID" value="ENSSPUP00000015211.1"/>
    <property type="gene ID" value="ENSSPUG00000011761.1"/>
</dbReference>
<accession>A0A8D0H2P5</accession>
<dbReference type="GO" id="GO:0005743">
    <property type="term" value="C:mitochondrial inner membrane"/>
    <property type="evidence" value="ECO:0007669"/>
    <property type="project" value="UniProtKB-SubCell"/>
</dbReference>
<dbReference type="PANTHER" id="PTHR23222:SF1">
    <property type="entry name" value="PROHIBITIN-2"/>
    <property type="match status" value="1"/>
</dbReference>
<evidence type="ECO:0000256" key="1">
    <source>
        <dbReference type="ARBA" id="ARBA00004370"/>
    </source>
</evidence>
<reference evidence="6" key="2">
    <citation type="submission" date="2025-09" db="UniProtKB">
        <authorList>
            <consortium name="Ensembl"/>
        </authorList>
    </citation>
    <scope>IDENTIFICATION</scope>
</reference>